<feature type="compositionally biased region" description="Polar residues" evidence="1">
    <location>
        <begin position="62"/>
        <end position="71"/>
    </location>
</feature>
<feature type="compositionally biased region" description="Basic and acidic residues" evidence="1">
    <location>
        <begin position="1"/>
        <end position="24"/>
    </location>
</feature>
<dbReference type="AlphaFoldDB" id="A0A1V6YJK3"/>
<dbReference type="EMBL" id="MOOB01000019">
    <property type="protein sequence ID" value="OQE87639.1"/>
    <property type="molecule type" value="Genomic_DNA"/>
</dbReference>
<evidence type="ECO:0000256" key="1">
    <source>
        <dbReference type="SAM" id="MobiDB-lite"/>
    </source>
</evidence>
<comment type="caution">
    <text evidence="2">The sequence shown here is derived from an EMBL/GenBank/DDBJ whole genome shotgun (WGS) entry which is preliminary data.</text>
</comment>
<keyword evidence="3" id="KW-1185">Reference proteome</keyword>
<evidence type="ECO:0000313" key="3">
    <source>
        <dbReference type="Proteomes" id="UP000191691"/>
    </source>
</evidence>
<protein>
    <submittedName>
        <fullName evidence="2">Uncharacterized protein</fullName>
    </submittedName>
</protein>
<feature type="region of interest" description="Disordered" evidence="1">
    <location>
        <begin position="1"/>
        <end position="99"/>
    </location>
</feature>
<accession>A0A1V6YJK3</accession>
<organism evidence="2 3">
    <name type="scientific">Penicillium nalgiovense</name>
    <dbReference type="NCBI Taxonomy" id="60175"/>
    <lineage>
        <taxon>Eukaryota</taxon>
        <taxon>Fungi</taxon>
        <taxon>Dikarya</taxon>
        <taxon>Ascomycota</taxon>
        <taxon>Pezizomycotina</taxon>
        <taxon>Eurotiomycetes</taxon>
        <taxon>Eurotiomycetidae</taxon>
        <taxon>Eurotiales</taxon>
        <taxon>Aspergillaceae</taxon>
        <taxon>Penicillium</taxon>
    </lineage>
</organism>
<sequence length="178" mass="19901">MDRPCTNDHGSDQETCMAEKRADPRGPGTRGADQYRNQHWTSDNQRDSADYQETLALRSQVDGLNTPTPTRSWAAVAASTNNPQPRKTRPQDGKDENRVRISTSRHATEALGAENNGDAFGHYLPTPAANGISGRHCSRRHPPRNLQAIIGDNQFLPGTDHYRDPFVCGYVLWQKTYQ</sequence>
<proteinExistence type="predicted"/>
<gene>
    <name evidence="2" type="ORF">PENNAL_c0019G06422</name>
</gene>
<dbReference type="STRING" id="60175.A0A1V6YJK3"/>
<reference evidence="3" key="1">
    <citation type="journal article" date="2017" name="Nat. Microbiol.">
        <title>Global analysis of biosynthetic gene clusters reveals vast potential of secondary metabolite production in Penicillium species.</title>
        <authorList>
            <person name="Nielsen J.C."/>
            <person name="Grijseels S."/>
            <person name="Prigent S."/>
            <person name="Ji B."/>
            <person name="Dainat J."/>
            <person name="Nielsen K.F."/>
            <person name="Frisvad J.C."/>
            <person name="Workman M."/>
            <person name="Nielsen J."/>
        </authorList>
    </citation>
    <scope>NUCLEOTIDE SEQUENCE [LARGE SCALE GENOMIC DNA]</scope>
    <source>
        <strain evidence="3">IBT 13039</strain>
    </source>
</reference>
<feature type="compositionally biased region" description="Basic and acidic residues" evidence="1">
    <location>
        <begin position="89"/>
        <end position="99"/>
    </location>
</feature>
<dbReference type="Proteomes" id="UP000191691">
    <property type="component" value="Unassembled WGS sequence"/>
</dbReference>
<evidence type="ECO:0000313" key="2">
    <source>
        <dbReference type="EMBL" id="OQE87639.1"/>
    </source>
</evidence>
<name>A0A1V6YJK3_PENNA</name>